<dbReference type="STRING" id="1166337.SAMN05192580_2271"/>
<reference evidence="1 2" key="1">
    <citation type="submission" date="2016-10" db="EMBL/GenBank/DDBJ databases">
        <authorList>
            <person name="de Groot N.N."/>
        </authorList>
    </citation>
    <scope>NUCLEOTIDE SEQUENCE [LARGE SCALE GENOMIC DNA]</scope>
    <source>
        <strain evidence="1 2">S5-249</strain>
    </source>
</reference>
<name>A0A1I6L4G2_9SPHN</name>
<protein>
    <submittedName>
        <fullName evidence="1">Uncharacterized protein</fullName>
    </submittedName>
</protein>
<evidence type="ECO:0000313" key="2">
    <source>
        <dbReference type="Proteomes" id="UP000198824"/>
    </source>
</evidence>
<proteinExistence type="predicted"/>
<organism evidence="1 2">
    <name type="scientific">Sphingomonas jatrophae</name>
    <dbReference type="NCBI Taxonomy" id="1166337"/>
    <lineage>
        <taxon>Bacteria</taxon>
        <taxon>Pseudomonadati</taxon>
        <taxon>Pseudomonadota</taxon>
        <taxon>Alphaproteobacteria</taxon>
        <taxon>Sphingomonadales</taxon>
        <taxon>Sphingomonadaceae</taxon>
        <taxon>Sphingomonas</taxon>
    </lineage>
</organism>
<gene>
    <name evidence="1" type="ORF">SAMN05192580_2271</name>
</gene>
<keyword evidence="2" id="KW-1185">Reference proteome</keyword>
<evidence type="ECO:0000313" key="1">
    <source>
        <dbReference type="EMBL" id="SFR98307.1"/>
    </source>
</evidence>
<dbReference type="Proteomes" id="UP000198824">
    <property type="component" value="Unassembled WGS sequence"/>
</dbReference>
<dbReference type="EMBL" id="FOZG01000002">
    <property type="protein sequence ID" value="SFR98307.1"/>
    <property type="molecule type" value="Genomic_DNA"/>
</dbReference>
<accession>A0A1I6L4G2</accession>
<dbReference type="AlphaFoldDB" id="A0A1I6L4G2"/>
<sequence>MSFFIILAAAQVASSPTPPVAAQPAAEERQICRREAITGTRLSKRTCRSVGEWKAIDAQAGAGASGLNGATSLRQN</sequence>
<dbReference type="OrthoDB" id="7452412at2"/>
<dbReference type="RefSeq" id="WP_093314632.1">
    <property type="nucleotide sequence ID" value="NZ_FOZG01000002.1"/>
</dbReference>